<name>A0A9Q0AIG3_9PEZI</name>
<dbReference type="Proteomes" id="UP000829685">
    <property type="component" value="Unassembled WGS sequence"/>
</dbReference>
<evidence type="ECO:0000313" key="3">
    <source>
        <dbReference type="EMBL" id="KAI1849011.1"/>
    </source>
</evidence>
<comment type="caution">
    <text evidence="3">The sequence shown here is derived from an EMBL/GenBank/DDBJ whole genome shotgun (WGS) entry which is preliminary data.</text>
</comment>
<gene>
    <name evidence="3" type="ORF">JX265_013708</name>
</gene>
<evidence type="ECO:0000313" key="4">
    <source>
        <dbReference type="Proteomes" id="UP000829685"/>
    </source>
</evidence>
<feature type="region of interest" description="Disordered" evidence="1">
    <location>
        <begin position="248"/>
        <end position="278"/>
    </location>
</feature>
<keyword evidence="4" id="KW-1185">Reference proteome</keyword>
<sequence length="301" mass="31454">MALALLIALLLTPVLSFEGIPTVCLDPHLELQAGISHVSMVIDKSRAEQCLASVYFDDLSLPIMFTFQSSSCDDLELASFQMPRSVPSGNATITWQCAGQVPSCSRALIVNGLANSSLGHVMDGQVSCISESLQSSTLATTETKASSTIVKTLVSLVTITSTVPITSGTTSYWQALSSAPACTLGTTSASESSIFNVTTVVGSSTSDFSIRKSFRYFSNSTMCNSTTAGSTFVSSNLVTAYEPTSAPYPYSSSGQGGAQSSSTQPPLAKTPTAMKLEEVTCTEIHEGGDQISTSLSHSQGD</sequence>
<protein>
    <submittedName>
        <fullName evidence="3">Uncharacterized protein</fullName>
    </submittedName>
</protein>
<proteinExistence type="predicted"/>
<evidence type="ECO:0000256" key="1">
    <source>
        <dbReference type="SAM" id="MobiDB-lite"/>
    </source>
</evidence>
<keyword evidence="2" id="KW-0732">Signal</keyword>
<feature type="signal peptide" evidence="2">
    <location>
        <begin position="1"/>
        <end position="16"/>
    </location>
</feature>
<organism evidence="3 4">
    <name type="scientific">Neoarthrinium moseri</name>
    <dbReference type="NCBI Taxonomy" id="1658444"/>
    <lineage>
        <taxon>Eukaryota</taxon>
        <taxon>Fungi</taxon>
        <taxon>Dikarya</taxon>
        <taxon>Ascomycota</taxon>
        <taxon>Pezizomycotina</taxon>
        <taxon>Sordariomycetes</taxon>
        <taxon>Xylariomycetidae</taxon>
        <taxon>Amphisphaeriales</taxon>
        <taxon>Apiosporaceae</taxon>
        <taxon>Neoarthrinium</taxon>
    </lineage>
</organism>
<reference evidence="3" key="1">
    <citation type="submission" date="2021-03" db="EMBL/GenBank/DDBJ databases">
        <title>Revisited historic fungal species revealed as producer of novel bioactive compounds through whole genome sequencing and comparative genomics.</title>
        <authorList>
            <person name="Vignolle G.A."/>
            <person name="Hochenegger N."/>
            <person name="Mach R.L."/>
            <person name="Mach-Aigner A.R."/>
            <person name="Javad Rahimi M."/>
            <person name="Salim K.A."/>
            <person name="Chan C.M."/>
            <person name="Lim L.B.L."/>
            <person name="Cai F."/>
            <person name="Druzhinina I.S."/>
            <person name="U'Ren J.M."/>
            <person name="Derntl C."/>
        </authorList>
    </citation>
    <scope>NUCLEOTIDE SEQUENCE</scope>
    <source>
        <strain evidence="3">TUCIM 5799</strain>
    </source>
</reference>
<dbReference type="EMBL" id="JAFIMR010000080">
    <property type="protein sequence ID" value="KAI1849011.1"/>
    <property type="molecule type" value="Genomic_DNA"/>
</dbReference>
<feature type="chain" id="PRO_5040220662" evidence="2">
    <location>
        <begin position="17"/>
        <end position="301"/>
    </location>
</feature>
<feature type="compositionally biased region" description="Low complexity" evidence="1">
    <location>
        <begin position="248"/>
        <end position="262"/>
    </location>
</feature>
<dbReference type="OrthoDB" id="5104857at2759"/>
<dbReference type="AlphaFoldDB" id="A0A9Q0AIG3"/>
<evidence type="ECO:0000256" key="2">
    <source>
        <dbReference type="SAM" id="SignalP"/>
    </source>
</evidence>
<accession>A0A9Q0AIG3</accession>